<evidence type="ECO:0000256" key="2">
    <source>
        <dbReference type="SAM" id="SignalP"/>
    </source>
</evidence>
<accession>A0ABT8SMK6</accession>
<name>A0ABT8SMK6_9CAUL</name>
<feature type="region of interest" description="Disordered" evidence="1">
    <location>
        <begin position="72"/>
        <end position="97"/>
    </location>
</feature>
<keyword evidence="4" id="KW-1185">Reference proteome</keyword>
<keyword evidence="2" id="KW-0732">Signal</keyword>
<feature type="compositionally biased region" description="Basic residues" evidence="1">
    <location>
        <begin position="77"/>
        <end position="92"/>
    </location>
</feature>
<comment type="caution">
    <text evidence="3">The sequence shown here is derived from an EMBL/GenBank/DDBJ whole genome shotgun (WGS) entry which is preliminary data.</text>
</comment>
<dbReference type="Proteomes" id="UP001169063">
    <property type="component" value="Unassembled WGS sequence"/>
</dbReference>
<proteinExistence type="predicted"/>
<evidence type="ECO:0000256" key="1">
    <source>
        <dbReference type="SAM" id="MobiDB-lite"/>
    </source>
</evidence>
<gene>
    <name evidence="3" type="ORF">Q0812_06455</name>
</gene>
<dbReference type="RefSeq" id="WP_302109493.1">
    <property type="nucleotide sequence ID" value="NZ_JAUKTR010000002.1"/>
</dbReference>
<sequence>MTRFLPLAMIALGGLALVVTPAEAGRPHAYGPRLAWDAHYYPGYGYYAGSGYGRGDGYGYGDRYGHPHSVHHQGYGHPHRAHHRDHRSRGHGHGYASARPDHGYRDWYGYNDDRPPSSWRSWTPRHSGAHYRGCGCPPPMILDDR</sequence>
<protein>
    <submittedName>
        <fullName evidence="3">Uncharacterized protein</fullName>
    </submittedName>
</protein>
<organism evidence="3 4">
    <name type="scientific">Peiella sedimenti</name>
    <dbReference type="NCBI Taxonomy" id="3061083"/>
    <lineage>
        <taxon>Bacteria</taxon>
        <taxon>Pseudomonadati</taxon>
        <taxon>Pseudomonadota</taxon>
        <taxon>Alphaproteobacteria</taxon>
        <taxon>Caulobacterales</taxon>
        <taxon>Caulobacteraceae</taxon>
        <taxon>Peiella</taxon>
    </lineage>
</organism>
<dbReference type="EMBL" id="JAUKTR010000002">
    <property type="protein sequence ID" value="MDO1559068.1"/>
    <property type="molecule type" value="Genomic_DNA"/>
</dbReference>
<feature type="signal peptide" evidence="2">
    <location>
        <begin position="1"/>
        <end position="24"/>
    </location>
</feature>
<feature type="chain" id="PRO_5046942336" evidence="2">
    <location>
        <begin position="25"/>
        <end position="145"/>
    </location>
</feature>
<reference evidence="3" key="1">
    <citation type="submission" date="2023-07" db="EMBL/GenBank/DDBJ databases">
        <title>Brevundimonas soil sp. nov., isolated from the soil of chemical plant.</title>
        <authorList>
            <person name="Wu N."/>
        </authorList>
    </citation>
    <scope>NUCLEOTIDE SEQUENCE</scope>
    <source>
        <strain evidence="3">XZ-24</strain>
    </source>
</reference>
<evidence type="ECO:0000313" key="4">
    <source>
        <dbReference type="Proteomes" id="UP001169063"/>
    </source>
</evidence>
<evidence type="ECO:0000313" key="3">
    <source>
        <dbReference type="EMBL" id="MDO1559068.1"/>
    </source>
</evidence>